<dbReference type="GO" id="GO:0001682">
    <property type="term" value="P:tRNA 5'-leader removal"/>
    <property type="evidence" value="ECO:0007669"/>
    <property type="project" value="InterPro"/>
</dbReference>
<dbReference type="AlphaFoldDB" id="A0A9P0CEA2"/>
<dbReference type="InterPro" id="IPR042848">
    <property type="entry name" value="Rpp38"/>
</dbReference>
<dbReference type="Pfam" id="PF01248">
    <property type="entry name" value="Ribosomal_L7Ae"/>
    <property type="match status" value="1"/>
</dbReference>
<dbReference type="InterPro" id="IPR029064">
    <property type="entry name" value="Ribosomal_eL30-like_sf"/>
</dbReference>
<dbReference type="Proteomes" id="UP001153636">
    <property type="component" value="Chromosome 1"/>
</dbReference>
<feature type="domain" description="Ribosomal protein eL8/eL30/eS12/Gadd45" evidence="2">
    <location>
        <begin position="97"/>
        <end position="153"/>
    </location>
</feature>
<evidence type="ECO:0000256" key="1">
    <source>
        <dbReference type="SAM" id="MobiDB-lite"/>
    </source>
</evidence>
<dbReference type="GO" id="GO:0005655">
    <property type="term" value="C:nucleolar ribonuclease P complex"/>
    <property type="evidence" value="ECO:0007669"/>
    <property type="project" value="InterPro"/>
</dbReference>
<name>A0A9P0CEA2_9CUCU</name>
<protein>
    <recommendedName>
        <fullName evidence="2">Ribosomal protein eL8/eL30/eS12/Gadd45 domain-containing protein</fullName>
    </recommendedName>
</protein>
<dbReference type="GO" id="GO:0033204">
    <property type="term" value="F:ribonuclease P RNA binding"/>
    <property type="evidence" value="ECO:0007669"/>
    <property type="project" value="TreeGrafter"/>
</dbReference>
<dbReference type="EMBL" id="OV651813">
    <property type="protein sequence ID" value="CAH1098488.1"/>
    <property type="molecule type" value="Genomic_DNA"/>
</dbReference>
<dbReference type="InterPro" id="IPR004038">
    <property type="entry name" value="Ribosomal_eL8/eL30/eS12/Gad45"/>
</dbReference>
<evidence type="ECO:0000259" key="2">
    <source>
        <dbReference type="Pfam" id="PF01248"/>
    </source>
</evidence>
<reference evidence="3" key="1">
    <citation type="submission" date="2022-01" db="EMBL/GenBank/DDBJ databases">
        <authorList>
            <person name="King R."/>
        </authorList>
    </citation>
    <scope>NUCLEOTIDE SEQUENCE</scope>
</reference>
<accession>A0A9P0CEA2</accession>
<dbReference type="OrthoDB" id="20109at2759"/>
<evidence type="ECO:0000313" key="4">
    <source>
        <dbReference type="Proteomes" id="UP001153636"/>
    </source>
</evidence>
<proteinExistence type="predicted"/>
<gene>
    <name evidence="3" type="ORF">PSYICH_LOCUS812</name>
</gene>
<feature type="region of interest" description="Disordered" evidence="1">
    <location>
        <begin position="422"/>
        <end position="466"/>
    </location>
</feature>
<dbReference type="Gene3D" id="3.30.1330.30">
    <property type="match status" value="1"/>
</dbReference>
<dbReference type="PANTHER" id="PTHR46948">
    <property type="entry name" value="RIBONUCLEASE P PROTEIN SUBUNIT P38"/>
    <property type="match status" value="1"/>
</dbReference>
<organism evidence="3 4">
    <name type="scientific">Psylliodes chrysocephalus</name>
    <dbReference type="NCBI Taxonomy" id="3402493"/>
    <lineage>
        <taxon>Eukaryota</taxon>
        <taxon>Metazoa</taxon>
        <taxon>Ecdysozoa</taxon>
        <taxon>Arthropoda</taxon>
        <taxon>Hexapoda</taxon>
        <taxon>Insecta</taxon>
        <taxon>Pterygota</taxon>
        <taxon>Neoptera</taxon>
        <taxon>Endopterygota</taxon>
        <taxon>Coleoptera</taxon>
        <taxon>Polyphaga</taxon>
        <taxon>Cucujiformia</taxon>
        <taxon>Chrysomeloidea</taxon>
        <taxon>Chrysomelidae</taxon>
        <taxon>Galerucinae</taxon>
        <taxon>Alticini</taxon>
        <taxon>Psylliodes</taxon>
    </lineage>
</organism>
<dbReference type="PANTHER" id="PTHR46948:SF1">
    <property type="entry name" value="RIBONUCLEASE P PROTEIN SUBUNIT P38"/>
    <property type="match status" value="1"/>
</dbReference>
<dbReference type="GO" id="GO:0004526">
    <property type="term" value="F:ribonuclease P activity"/>
    <property type="evidence" value="ECO:0007669"/>
    <property type="project" value="TreeGrafter"/>
</dbReference>
<feature type="region of interest" description="Disordered" evidence="1">
    <location>
        <begin position="81"/>
        <end position="101"/>
    </location>
</feature>
<feature type="compositionally biased region" description="Basic residues" evidence="1">
    <location>
        <begin position="453"/>
        <end position="466"/>
    </location>
</feature>
<dbReference type="GO" id="GO:0001650">
    <property type="term" value="C:fibrillar center"/>
    <property type="evidence" value="ECO:0007669"/>
    <property type="project" value="TreeGrafter"/>
</dbReference>
<sequence length="466" mass="53521">MQTPILTKKQLKSTLSAKKNRPKETLKNVLAVPYSTDYWPEILPQDYTTLNGVLIVHLPSIKVQKIDVHWDEIKQVPKEERKKYTRNTENQHGPNVEKKKHSVRIGVNEVSKLLEENSASAVLISADVQPRSMVQHILDQAVLYKVPVLVVDKLRQTLRKQCGVSGAVFAIEKTITDPNVNLIREHIESIFAKIPPPVDHINYNRSIDSAQVELTKEEKPVKRRENLKIDENEIRKNIYLKAPTSGRAFTPQEIEQPQKKIPRIEVDESGFVPFFEEPEPAPTSRRAFIPQGIEKPQKKIPQIEMDETGFVPFFKEPERVPTSGRAFIPQGIEQPQKKIPLIEVDETGFVPFFKEPEHASTSGRGIEQPQKKIPRIEVDETGFVPFFEEPPTSVRAFIPKGIEQPQKKIPRMEVDETGFVPFFEEPENAPTRPGNQSYKSLVVKRLKGDRDRNKRKIERLKKKREM</sequence>
<dbReference type="SUPFAM" id="SSF55315">
    <property type="entry name" value="L30e-like"/>
    <property type="match status" value="1"/>
</dbReference>
<keyword evidence="4" id="KW-1185">Reference proteome</keyword>
<dbReference type="GO" id="GO:0000172">
    <property type="term" value="C:ribonuclease MRP complex"/>
    <property type="evidence" value="ECO:0007669"/>
    <property type="project" value="InterPro"/>
</dbReference>
<evidence type="ECO:0000313" key="3">
    <source>
        <dbReference type="EMBL" id="CAH1098488.1"/>
    </source>
</evidence>